<name>A0ABT1L5F3_9GAMM</name>
<keyword evidence="2" id="KW-1185">Reference proteome</keyword>
<reference evidence="1 2" key="1">
    <citation type="journal article" date="2022" name="Nat. Microbiol.">
        <title>The microbiome of a bacterivorous marine choanoflagellate contains a resource-demanding obligate bacterial associate.</title>
        <authorList>
            <person name="Needham D.M."/>
            <person name="Poirier C."/>
            <person name="Bachy C."/>
            <person name="George E.E."/>
            <person name="Wilken S."/>
            <person name="Yung C.C.M."/>
            <person name="Limardo A.J."/>
            <person name="Morando M."/>
            <person name="Sudek L."/>
            <person name="Malmstrom R.R."/>
            <person name="Keeling P.J."/>
            <person name="Santoro A.E."/>
            <person name="Worden A.Z."/>
        </authorList>
    </citation>
    <scope>NUCLEOTIDE SEQUENCE [LARGE SCALE GENOMIC DNA]</scope>
    <source>
        <strain evidence="1 2">Comchoano-2</strain>
    </source>
</reference>
<evidence type="ECO:0000313" key="1">
    <source>
        <dbReference type="EMBL" id="MCP8351688.1"/>
    </source>
</evidence>
<organism evidence="1 2">
    <name type="scientific">Candidatus Synchoanobacter obligatus</name>
    <dbReference type="NCBI Taxonomy" id="2919597"/>
    <lineage>
        <taxon>Bacteria</taxon>
        <taxon>Pseudomonadati</taxon>
        <taxon>Pseudomonadota</taxon>
        <taxon>Gammaproteobacteria</taxon>
        <taxon>Candidatus Comchoanobacterales</taxon>
        <taxon>Candidatus Comchoanobacteraceae</taxon>
        <taxon>Candidatus Synchoanobacter</taxon>
    </lineage>
</organism>
<dbReference type="EMBL" id="JAKUDN010000001">
    <property type="protein sequence ID" value="MCP8351688.1"/>
    <property type="molecule type" value="Genomic_DNA"/>
</dbReference>
<protein>
    <submittedName>
        <fullName evidence="1">Uncharacterized protein</fullName>
    </submittedName>
</protein>
<comment type="caution">
    <text evidence="1">The sequence shown here is derived from an EMBL/GenBank/DDBJ whole genome shotgun (WGS) entry which is preliminary data.</text>
</comment>
<dbReference type="RefSeq" id="WP_258568803.1">
    <property type="nucleotide sequence ID" value="NZ_JAKUDN010000001.1"/>
</dbReference>
<gene>
    <name evidence="1" type="ORF">MKS91_00035</name>
</gene>
<accession>A0ABT1L5F3</accession>
<dbReference type="Proteomes" id="UP001320768">
    <property type="component" value="Unassembled WGS sequence"/>
</dbReference>
<sequence>MSITDAGKNISEEKVVFNHDLYAVIANIHLAIATAIKEGEEDSLKKFFEETSYSLTSIIRINNKATVIFSHIISTNAELLRKLDFTRYDIDIMAELLLKDQTVFDDVSSVVKYKLSKGFSTGYSVIASIVLNDNYDLSMFNDGNVFGEAIIQEACPFYQETPLLHYLLKAHEGNVAQKLVSDAKLVEMISAESLNYLIPSGPKQGESALYWLAGHVARPAVIIKVSGIG</sequence>
<proteinExistence type="predicted"/>
<evidence type="ECO:0000313" key="2">
    <source>
        <dbReference type="Proteomes" id="UP001320768"/>
    </source>
</evidence>